<evidence type="ECO:0008006" key="11">
    <source>
        <dbReference type="Google" id="ProtNLM"/>
    </source>
</evidence>
<feature type="region of interest" description="Disordered" evidence="6">
    <location>
        <begin position="583"/>
        <end position="605"/>
    </location>
</feature>
<keyword evidence="10" id="KW-1185">Reference proteome</keyword>
<dbReference type="InterPro" id="IPR001680">
    <property type="entry name" value="WD40_rpt"/>
</dbReference>
<dbReference type="FunFam" id="2.130.10.10:FF:002914">
    <property type="entry name" value="Uncharacterized protein"/>
    <property type="match status" value="1"/>
</dbReference>
<feature type="compositionally biased region" description="Polar residues" evidence="6">
    <location>
        <begin position="1076"/>
        <end position="1088"/>
    </location>
</feature>
<dbReference type="HOGENOM" id="CLU_285046_0_0_1"/>
<feature type="compositionally biased region" description="Polar residues" evidence="6">
    <location>
        <begin position="1056"/>
        <end position="1067"/>
    </location>
</feature>
<reference evidence="9 10" key="1">
    <citation type="journal article" date="2005" name="Nature">
        <title>The genome of the social amoeba Dictyostelium discoideum.</title>
        <authorList>
            <consortium name="The Dictyostelium discoideum Sequencing Consortium"/>
            <person name="Eichinger L."/>
            <person name="Pachebat J.A."/>
            <person name="Glockner G."/>
            <person name="Rajandream M.A."/>
            <person name="Sucgang R."/>
            <person name="Berriman M."/>
            <person name="Song J."/>
            <person name="Olsen R."/>
            <person name="Szafranski K."/>
            <person name="Xu Q."/>
            <person name="Tunggal B."/>
            <person name="Kummerfeld S."/>
            <person name="Madera M."/>
            <person name="Konfortov B.A."/>
            <person name="Rivero F."/>
            <person name="Bankier A.T."/>
            <person name="Lehmann R."/>
            <person name="Hamlin N."/>
            <person name="Davies R."/>
            <person name="Gaudet P."/>
            <person name="Fey P."/>
            <person name="Pilcher K."/>
            <person name="Chen G."/>
            <person name="Saunders D."/>
            <person name="Sodergren E."/>
            <person name="Davis P."/>
            <person name="Kerhornou A."/>
            <person name="Nie X."/>
            <person name="Hall N."/>
            <person name="Anjard C."/>
            <person name="Hemphill L."/>
            <person name="Bason N."/>
            <person name="Farbrother P."/>
            <person name="Desany B."/>
            <person name="Just E."/>
            <person name="Morio T."/>
            <person name="Rost R."/>
            <person name="Churcher C."/>
            <person name="Cooper J."/>
            <person name="Haydock S."/>
            <person name="van Driessche N."/>
            <person name="Cronin A."/>
            <person name="Goodhead I."/>
            <person name="Muzny D."/>
            <person name="Mourier T."/>
            <person name="Pain A."/>
            <person name="Lu M."/>
            <person name="Harper D."/>
            <person name="Lindsay R."/>
            <person name="Hauser H."/>
            <person name="James K."/>
            <person name="Quiles M."/>
            <person name="Madan Babu M."/>
            <person name="Saito T."/>
            <person name="Buchrieser C."/>
            <person name="Wardroper A."/>
            <person name="Felder M."/>
            <person name="Thangavelu M."/>
            <person name="Johnson D."/>
            <person name="Knights A."/>
            <person name="Loulseged H."/>
            <person name="Mungall K."/>
            <person name="Oliver K."/>
            <person name="Price C."/>
            <person name="Quail M.A."/>
            <person name="Urushihara H."/>
            <person name="Hernandez J."/>
            <person name="Rabbinowitsch E."/>
            <person name="Steffen D."/>
            <person name="Sanders M."/>
            <person name="Ma J."/>
            <person name="Kohara Y."/>
            <person name="Sharp S."/>
            <person name="Simmonds M."/>
            <person name="Spiegler S."/>
            <person name="Tivey A."/>
            <person name="Sugano S."/>
            <person name="White B."/>
            <person name="Walker D."/>
            <person name="Woodward J."/>
            <person name="Winckler T."/>
            <person name="Tanaka Y."/>
            <person name="Shaulsky G."/>
            <person name="Schleicher M."/>
            <person name="Weinstock G."/>
            <person name="Rosenthal A."/>
            <person name="Cox E.C."/>
            <person name="Chisholm R.L."/>
            <person name="Gibbs R."/>
            <person name="Loomis W.F."/>
            <person name="Platzer M."/>
            <person name="Kay R.R."/>
            <person name="Williams J."/>
            <person name="Dear P.H."/>
            <person name="Noegel A.A."/>
            <person name="Barrell B."/>
            <person name="Kuspa A."/>
        </authorList>
    </citation>
    <scope>NUCLEOTIDE SEQUENCE [LARGE SCALE GENOMIC DNA]</scope>
    <source>
        <strain evidence="9 10">AX4</strain>
    </source>
</reference>
<dbReference type="RefSeq" id="XP_647398.1">
    <property type="nucleotide sequence ID" value="XM_642306.1"/>
</dbReference>
<feature type="domain" description="WDHD1/CFT4 second beta-propeller" evidence="7">
    <location>
        <begin position="466"/>
        <end position="837"/>
    </location>
</feature>
<evidence type="ECO:0000256" key="1">
    <source>
        <dbReference type="ARBA" id="ARBA00004123"/>
    </source>
</evidence>
<dbReference type="Pfam" id="PF12341">
    <property type="entry name" value="Mcl1_mid"/>
    <property type="match status" value="1"/>
</dbReference>
<feature type="compositionally biased region" description="Acidic residues" evidence="6">
    <location>
        <begin position="368"/>
        <end position="386"/>
    </location>
</feature>
<feature type="compositionally biased region" description="Low complexity" evidence="6">
    <location>
        <begin position="965"/>
        <end position="1011"/>
    </location>
</feature>
<dbReference type="Gene3D" id="2.130.10.10">
    <property type="entry name" value="YVTN repeat-like/Quinoprotein amine dehydrogenase"/>
    <property type="match status" value="2"/>
</dbReference>
<dbReference type="PANTHER" id="PTHR19932:SF10">
    <property type="entry name" value="WD REPEAT AND HMG-BOX DNA-BINDING PROTEIN 1"/>
    <property type="match status" value="1"/>
</dbReference>
<dbReference type="Proteomes" id="UP000002195">
    <property type="component" value="Unassembled WGS sequence"/>
</dbReference>
<dbReference type="STRING" id="44689.Q55FY5"/>
<organism evidence="9 10">
    <name type="scientific">Dictyostelium discoideum</name>
    <name type="common">Social amoeba</name>
    <dbReference type="NCBI Taxonomy" id="44689"/>
    <lineage>
        <taxon>Eukaryota</taxon>
        <taxon>Amoebozoa</taxon>
        <taxon>Evosea</taxon>
        <taxon>Eumycetozoa</taxon>
        <taxon>Dictyostelia</taxon>
        <taxon>Dictyosteliales</taxon>
        <taxon>Dictyosteliaceae</taxon>
        <taxon>Dictyostelium</taxon>
    </lineage>
</organism>
<feature type="compositionally biased region" description="Polar residues" evidence="6">
    <location>
        <begin position="1012"/>
        <end position="1024"/>
    </location>
</feature>
<dbReference type="PhylomeDB" id="Q55FY5"/>
<proteinExistence type="predicted"/>
<feature type="repeat" description="WD" evidence="5">
    <location>
        <begin position="152"/>
        <end position="184"/>
    </location>
</feature>
<evidence type="ECO:0000256" key="3">
    <source>
        <dbReference type="ARBA" id="ARBA00022737"/>
    </source>
</evidence>
<protein>
    <recommendedName>
        <fullName evidence="11">Minichromosome loss protein Mcl1 middle region domain-containing protein</fullName>
    </recommendedName>
</protein>
<evidence type="ECO:0000256" key="2">
    <source>
        <dbReference type="ARBA" id="ARBA00022574"/>
    </source>
</evidence>
<dbReference type="Pfam" id="PF00400">
    <property type="entry name" value="WD40"/>
    <property type="match status" value="2"/>
</dbReference>
<dbReference type="PaxDb" id="44689-DDB0189629"/>
<feature type="compositionally biased region" description="Gly residues" evidence="6">
    <location>
        <begin position="589"/>
        <end position="598"/>
    </location>
</feature>
<dbReference type="PROSITE" id="PS50294">
    <property type="entry name" value="WD_REPEATS_REGION"/>
    <property type="match status" value="2"/>
</dbReference>
<dbReference type="GO" id="GO:0006261">
    <property type="term" value="P:DNA-templated DNA replication"/>
    <property type="evidence" value="ECO:0000318"/>
    <property type="project" value="GO_Central"/>
</dbReference>
<dbReference type="SMART" id="SM00320">
    <property type="entry name" value="WD40"/>
    <property type="match status" value="6"/>
</dbReference>
<evidence type="ECO:0000256" key="6">
    <source>
        <dbReference type="SAM" id="MobiDB-lite"/>
    </source>
</evidence>
<accession>Q55FY5</accession>
<dbReference type="PROSITE" id="PS50082">
    <property type="entry name" value="WD_REPEATS_2"/>
    <property type="match status" value="2"/>
</dbReference>
<evidence type="ECO:0000256" key="5">
    <source>
        <dbReference type="PROSITE-ProRule" id="PRU00221"/>
    </source>
</evidence>
<dbReference type="InterPro" id="IPR015943">
    <property type="entry name" value="WD40/YVTN_repeat-like_dom_sf"/>
</dbReference>
<dbReference type="EMBL" id="AAFI02000003">
    <property type="protein sequence ID" value="EAL73405.1"/>
    <property type="molecule type" value="Genomic_DNA"/>
</dbReference>
<name>Q55FY5_DICDI</name>
<dbReference type="InParanoid" id="Q55FY5"/>
<evidence type="ECO:0000256" key="4">
    <source>
        <dbReference type="ARBA" id="ARBA00023242"/>
    </source>
</evidence>
<dbReference type="OMA" id="EIVITIA"/>
<dbReference type="GO" id="GO:0003682">
    <property type="term" value="F:chromatin binding"/>
    <property type="evidence" value="ECO:0000318"/>
    <property type="project" value="GO_Central"/>
</dbReference>
<feature type="repeat" description="WD" evidence="5">
    <location>
        <begin position="268"/>
        <end position="300"/>
    </location>
</feature>
<dbReference type="InterPro" id="IPR048591">
    <property type="entry name" value="WDHD1/CFT4_hel"/>
</dbReference>
<dbReference type="FunCoup" id="Q55FY5">
    <property type="interactions" value="87"/>
</dbReference>
<dbReference type="Pfam" id="PF20946">
    <property type="entry name" value="Ctf4_C"/>
    <property type="match status" value="1"/>
</dbReference>
<dbReference type="GO" id="GO:0043596">
    <property type="term" value="C:nuclear replication fork"/>
    <property type="evidence" value="ECO:0000318"/>
    <property type="project" value="GO_Central"/>
</dbReference>
<feature type="compositionally biased region" description="Acidic residues" evidence="6">
    <location>
        <begin position="396"/>
        <end position="413"/>
    </location>
</feature>
<comment type="caution">
    <text evidence="9">The sequence shown here is derived from an EMBL/GenBank/DDBJ whole genome shotgun (WGS) entry which is preliminary data.</text>
</comment>
<keyword evidence="4" id="KW-0539">Nucleus</keyword>
<feature type="domain" description="WDHD1/CFT4 helical bundle" evidence="8">
    <location>
        <begin position="850"/>
        <end position="942"/>
    </location>
</feature>
<keyword evidence="3" id="KW-0677">Repeat</keyword>
<dbReference type="AlphaFoldDB" id="Q55FY5"/>
<dbReference type="GeneID" id="8616205"/>
<dbReference type="GO" id="GO:0006281">
    <property type="term" value="P:DNA repair"/>
    <property type="evidence" value="ECO:0000318"/>
    <property type="project" value="GO_Central"/>
</dbReference>
<gene>
    <name evidence="9" type="ORF">DDB_G0267904</name>
</gene>
<feature type="region of interest" description="Disordered" evidence="6">
    <location>
        <begin position="965"/>
        <end position="1088"/>
    </location>
</feature>
<dbReference type="SMR" id="Q55FY5"/>
<dbReference type="GO" id="GO:0000278">
    <property type="term" value="P:mitotic cell cycle"/>
    <property type="evidence" value="ECO:0000318"/>
    <property type="project" value="GO_Central"/>
</dbReference>
<evidence type="ECO:0000259" key="8">
    <source>
        <dbReference type="Pfam" id="PF20946"/>
    </source>
</evidence>
<dbReference type="SUPFAM" id="SSF50978">
    <property type="entry name" value="WD40 repeat-like"/>
    <property type="match status" value="2"/>
</dbReference>
<sequence>MVVKKQKKSEPIIKAKPTDLKIIDSGNNNKNQGLLKYHPEINKLLFCYPKSNQIYYQNEDKNILLNTHGDGSKIVTSIDLGVYHKCASSCEDNTINIFSTSNNGNVDVQTISVPSTPNCIKFNPTQSFLAVGSLNNIKSISMTNVREHHLIKDAHKGEVITLQYSNDGNYLASIGEDSKLKIWESGKFELWGEEPSPIHTITLDCTKETLKKIGISWRPSPLSKRGTSDSSNRFELTIPTYSSNTIKTLQFNSKDFQNKWKSYIFDDSDGHIKEVTNVQWSSGGEYLASTSLDCYLLIWDCGVDDLSDSTLPTEPIVRYKHHCPIISFSWSPYSSNSISFFDSKGNLYQYSNFVGSDGDDIDTKLSLEDDEPSFDFNDDDFSFDENDNNKKKNEEQQEEGDDNDNNNDDDDDGDKIKKPKILQRNGINLNDKSKVDNDYNEMDDHQDNISVRSNGNDEFNDYNQESFQIGSTYQFVNNNPKTRRLKTKRYYLAYNMLGKIIKREETKGNGETSSIEIDFHDTSFHKKVVFPDPNQCLRIASLNSCGAIFATKFNQEELDEYQEKQEEIMLKRLEEEEAIANGTSLSSSLGGGSSGSGGPSQRQLELQQQYATKPKSTLTFKSFDSNNGTGDWSYIDKDGISGVAVSKNYIISCSENGIVRIFSLGGIQLNLFSLPGDLVTMNTHADQLAIVYHKSISGRNGTQYMNVWWINLVNGKQFYHDTLPLSPFSKLSWIGFSDEGLLTSMDTGGMIRQLSNGWIQSVSDMTSTTPTTASTSTTFLQWIPITDLTKCDKPHSQELYTYWVIGLGKKDIYSIFCCEYPLIKQQTHNYVKIELPLLTNNGGPSSISNEREFVKSKFQLSSYLNYSIASNTFEESVATKQIAEIDSTIIRLFDFYAQQGHYKKCMDLCGLLHLKKSLSIVFALSNKMGLSWLSKKIVEFIENFKPLNLNPQIISSSSSQISSSLSSSLSSSQNSSQTTTTTTTTSPTVQIDSPPKSTPTPKTTTTTTTTPQRVLNNTFDSDIFSTGGAEESPPPKSTSTSNIVKSPKTKKIPFQVKSNSSIKSPDNASKKRKDTPTSNQPSKISKFK</sequence>
<dbReference type="VEuPathDB" id="AmoebaDB:DDB_G0267904"/>
<feature type="compositionally biased region" description="Basic and acidic residues" evidence="6">
    <location>
        <begin position="431"/>
        <end position="447"/>
    </location>
</feature>
<dbReference type="PANTHER" id="PTHR19932">
    <property type="entry name" value="WD REPEAT AND HMG-BOX DNA BINDING PROTEIN"/>
    <property type="match status" value="1"/>
</dbReference>
<evidence type="ECO:0000313" key="9">
    <source>
        <dbReference type="EMBL" id="EAL73405.1"/>
    </source>
</evidence>
<dbReference type="dictyBase" id="DDB_G0267904"/>
<dbReference type="InterPro" id="IPR036322">
    <property type="entry name" value="WD40_repeat_dom_sf"/>
</dbReference>
<evidence type="ECO:0000313" key="10">
    <source>
        <dbReference type="Proteomes" id="UP000002195"/>
    </source>
</evidence>
<keyword evidence="2 5" id="KW-0853">WD repeat</keyword>
<dbReference type="InterPro" id="IPR022100">
    <property type="entry name" value="WDHD1/CFT4_beta-prop_2nd"/>
</dbReference>
<feature type="region of interest" description="Disordered" evidence="6">
    <location>
        <begin position="364"/>
        <end position="454"/>
    </location>
</feature>
<comment type="subcellular location">
    <subcellularLocation>
        <location evidence="1">Nucleus</location>
    </subcellularLocation>
</comment>
<evidence type="ECO:0000259" key="7">
    <source>
        <dbReference type="Pfam" id="PF12341"/>
    </source>
</evidence>
<dbReference type="KEGG" id="ddi:DDB_G0267904"/>
<dbReference type="eggNOG" id="KOG1274">
    <property type="taxonomic scope" value="Eukaryota"/>
</dbReference>